<accession>A0A4V4N730</accession>
<evidence type="ECO:0000259" key="2">
    <source>
        <dbReference type="Pfam" id="PF00534"/>
    </source>
</evidence>
<comment type="caution">
    <text evidence="3">The sequence shown here is derived from an EMBL/GenBank/DDBJ whole genome shotgun (WGS) entry which is preliminary data.</text>
</comment>
<dbReference type="EMBL" id="STGJ01000020">
    <property type="protein sequence ID" value="TIC78983.1"/>
    <property type="molecule type" value="Genomic_DNA"/>
</dbReference>
<dbReference type="RefSeq" id="WP_136555448.1">
    <property type="nucleotide sequence ID" value="NZ_STGJ01000020.1"/>
</dbReference>
<sequence>MANKKNYYGISIGIDASRNRSGGAKAHLIGLLRSLNPAKFGIKEVHVWSYPELISALPDEPWLIKHSPPELELGIFNQIWWQFNKLHIEANNFGCNIILNTGAATFCRFKPSITMCRDMLSFEPGEMERYPFFSKSRLRLLLIKHLQIYALRNSTAVIFLTHYAKNALQTFTGSTKNFRVIPHGISDNFRQEPAPGYWDGARKKIKCVYISNADLYKHQWHVTEAIALLRKNGHPITIDFIGGGSGLGLKKMNDAIARHDPNGNFARAIKATPHEEIPKLLAKADIFIYASSCENMPNTLIEGMASTLPIVSSNRGPMPEILGAAGVFFDPENPKSIASAIECILKDPSYGKKLAQDAKEISDRFSWDRCSQETFSYILEIFNSSRNINKHSK</sequence>
<dbReference type="OrthoDB" id="433681at2"/>
<proteinExistence type="predicted"/>
<feature type="domain" description="Glycosyl transferase family 1" evidence="2">
    <location>
        <begin position="203"/>
        <end position="360"/>
    </location>
</feature>
<dbReference type="Gene3D" id="3.40.50.2000">
    <property type="entry name" value="Glycogen Phosphorylase B"/>
    <property type="match status" value="2"/>
</dbReference>
<evidence type="ECO:0000313" key="4">
    <source>
        <dbReference type="Proteomes" id="UP000308891"/>
    </source>
</evidence>
<keyword evidence="4" id="KW-1185">Reference proteome</keyword>
<dbReference type="Pfam" id="PF00534">
    <property type="entry name" value="Glycos_transf_1"/>
    <property type="match status" value="1"/>
</dbReference>
<dbReference type="PANTHER" id="PTHR46401">
    <property type="entry name" value="GLYCOSYLTRANSFERASE WBBK-RELATED"/>
    <property type="match status" value="1"/>
</dbReference>
<reference evidence="3 4" key="1">
    <citation type="submission" date="2019-04" db="EMBL/GenBank/DDBJ databases">
        <title>Crenobacter sp. nov.</title>
        <authorList>
            <person name="Shi S."/>
        </authorList>
    </citation>
    <scope>NUCLEOTIDE SEQUENCE [LARGE SCALE GENOMIC DNA]</scope>
    <source>
        <strain evidence="3 4">GY 70310</strain>
    </source>
</reference>
<evidence type="ECO:0000313" key="3">
    <source>
        <dbReference type="EMBL" id="TIC78983.1"/>
    </source>
</evidence>
<protein>
    <submittedName>
        <fullName evidence="3">Glycosyltransferase family 4 protein</fullName>
    </submittedName>
</protein>
<dbReference type="PANTHER" id="PTHR46401:SF2">
    <property type="entry name" value="GLYCOSYLTRANSFERASE WBBK-RELATED"/>
    <property type="match status" value="1"/>
</dbReference>
<dbReference type="InterPro" id="IPR001296">
    <property type="entry name" value="Glyco_trans_1"/>
</dbReference>
<evidence type="ECO:0000256" key="1">
    <source>
        <dbReference type="ARBA" id="ARBA00022679"/>
    </source>
</evidence>
<gene>
    <name evidence="3" type="ORF">E5K04_14590</name>
</gene>
<organism evidence="3 4">
    <name type="scientific">Crenobacter intestini</name>
    <dbReference type="NCBI Taxonomy" id="2563443"/>
    <lineage>
        <taxon>Bacteria</taxon>
        <taxon>Pseudomonadati</taxon>
        <taxon>Pseudomonadota</taxon>
        <taxon>Betaproteobacteria</taxon>
        <taxon>Neisseriales</taxon>
        <taxon>Neisseriaceae</taxon>
        <taxon>Crenobacter</taxon>
    </lineage>
</organism>
<dbReference type="GO" id="GO:0016757">
    <property type="term" value="F:glycosyltransferase activity"/>
    <property type="evidence" value="ECO:0007669"/>
    <property type="project" value="InterPro"/>
</dbReference>
<keyword evidence="1 3" id="KW-0808">Transferase</keyword>
<dbReference type="AlphaFoldDB" id="A0A4V4N730"/>
<dbReference type="GO" id="GO:0009103">
    <property type="term" value="P:lipopolysaccharide biosynthetic process"/>
    <property type="evidence" value="ECO:0007669"/>
    <property type="project" value="TreeGrafter"/>
</dbReference>
<dbReference type="Proteomes" id="UP000308891">
    <property type="component" value="Unassembled WGS sequence"/>
</dbReference>
<dbReference type="SUPFAM" id="SSF53756">
    <property type="entry name" value="UDP-Glycosyltransferase/glycogen phosphorylase"/>
    <property type="match status" value="1"/>
</dbReference>
<name>A0A4V4N730_9NEIS</name>